<organism evidence="9 10">
    <name type="scientific">Streptosporangium brasiliense</name>
    <dbReference type="NCBI Taxonomy" id="47480"/>
    <lineage>
        <taxon>Bacteria</taxon>
        <taxon>Bacillati</taxon>
        <taxon>Actinomycetota</taxon>
        <taxon>Actinomycetes</taxon>
        <taxon>Streptosporangiales</taxon>
        <taxon>Streptosporangiaceae</taxon>
        <taxon>Streptosporangium</taxon>
    </lineage>
</organism>
<proteinExistence type="predicted"/>
<feature type="transmembrane region" description="Helical" evidence="7">
    <location>
        <begin position="331"/>
        <end position="352"/>
    </location>
</feature>
<keyword evidence="7" id="KW-1133">Transmembrane helix</keyword>
<dbReference type="InterPro" id="IPR016174">
    <property type="entry name" value="Di-haem_cyt_TM"/>
</dbReference>
<accession>A0ABT9QXI4</accession>
<evidence type="ECO:0000256" key="2">
    <source>
        <dbReference type="ARBA" id="ARBA00012951"/>
    </source>
</evidence>
<dbReference type="Gene3D" id="1.20.810.10">
    <property type="entry name" value="Cytochrome Bc1 Complex, Chain C"/>
    <property type="match status" value="1"/>
</dbReference>
<dbReference type="Pfam" id="PF13631">
    <property type="entry name" value="Cytochrom_B_N_2"/>
    <property type="match status" value="1"/>
</dbReference>
<evidence type="ECO:0000313" key="10">
    <source>
        <dbReference type="Proteomes" id="UP001230426"/>
    </source>
</evidence>
<sequence>MSTGTVPKPIASTSNFIDERIGAGNFLKRNLRKVFPDHWSFLLGEIALYSFIVLLLTGTFLTFFFKPTMGHVVYEGSYEPLKGVMMSEAYASSLHISFDVRGGLLMRQMHHWAALLFVAGMMVHALRVFFTGAYRKPRELNWLIGVLLLTLALAEGLTGYSLPDDLLSGAGLRITEGVAISLPLVGTWITFFLFGGEYPGEDVISRFYSLHILLIPGILLALITAHMILMWVQKHTQMPGKGRTNDNVVGAPFYPAFMAKAGAYFMFTFGTIALLGTFAQINPIWLFGPYTPADISAGSQPDFYMGFLEGSLRLMPAWEINVLGFTLPMSVLIPALVPMGIVMTGLALYPFIEQWVTGDRSEHHVAERPRNNPHRTSIGMSAVTFYGILWLLGANDEIASFFHVSLNWTTYVGRVLIFVGPAVAYMITYRVCLGLQRSDAAVIGHGVESGVIKRLPSGEYIEVHVPPNEAIEAHVRGKTAIPVITGTDVDSDGIPPKGMRGPLGKLRAKMSNAYGGEKIPLDGDHGHDEHAAIGAGEEDKSLTRH</sequence>
<evidence type="ECO:0000256" key="5">
    <source>
        <dbReference type="ARBA" id="ARBA00029568"/>
    </source>
</evidence>
<gene>
    <name evidence="9" type="ORF">J2S55_000960</name>
</gene>
<comment type="caution">
    <text evidence="9">The sequence shown here is derived from an EMBL/GenBank/DDBJ whole genome shotgun (WGS) entry which is preliminary data.</text>
</comment>
<keyword evidence="10" id="KW-1185">Reference proteome</keyword>
<dbReference type="PANTHER" id="PTHR19271">
    <property type="entry name" value="CYTOCHROME B"/>
    <property type="match status" value="1"/>
</dbReference>
<evidence type="ECO:0000256" key="6">
    <source>
        <dbReference type="SAM" id="MobiDB-lite"/>
    </source>
</evidence>
<comment type="cofactor">
    <cofactor evidence="1">
        <name>heme</name>
        <dbReference type="ChEBI" id="CHEBI:30413"/>
    </cofactor>
</comment>
<evidence type="ECO:0000256" key="7">
    <source>
        <dbReference type="SAM" id="Phobius"/>
    </source>
</evidence>
<evidence type="ECO:0000259" key="8">
    <source>
        <dbReference type="PROSITE" id="PS51002"/>
    </source>
</evidence>
<dbReference type="EMBL" id="JAUSRB010000001">
    <property type="protein sequence ID" value="MDP9861701.1"/>
    <property type="molecule type" value="Genomic_DNA"/>
</dbReference>
<feature type="transmembrane region" description="Helical" evidence="7">
    <location>
        <begin position="111"/>
        <end position="130"/>
    </location>
</feature>
<keyword evidence="7" id="KW-0812">Transmembrane</keyword>
<feature type="transmembrane region" description="Helical" evidence="7">
    <location>
        <begin position="411"/>
        <end position="429"/>
    </location>
</feature>
<feature type="transmembrane region" description="Helical" evidence="7">
    <location>
        <begin position="261"/>
        <end position="281"/>
    </location>
</feature>
<feature type="transmembrane region" description="Helical" evidence="7">
    <location>
        <begin position="142"/>
        <end position="162"/>
    </location>
</feature>
<dbReference type="PANTHER" id="PTHR19271:SF16">
    <property type="entry name" value="CYTOCHROME B"/>
    <property type="match status" value="1"/>
</dbReference>
<name>A0ABT9QXI4_9ACTN</name>
<dbReference type="Proteomes" id="UP001230426">
    <property type="component" value="Unassembled WGS sequence"/>
</dbReference>
<dbReference type="SUPFAM" id="SSF81342">
    <property type="entry name" value="Transmembrane di-heme cytochromes"/>
    <property type="match status" value="1"/>
</dbReference>
<comment type="catalytic activity">
    <reaction evidence="4">
        <text>a quinol + 2 Fe(III)-[cytochrome c](out) = a quinone + 2 Fe(II)-[cytochrome c](out) + 2 H(+)(out)</text>
        <dbReference type="Rhea" id="RHEA:11484"/>
        <dbReference type="Rhea" id="RHEA-COMP:10350"/>
        <dbReference type="Rhea" id="RHEA-COMP:14399"/>
        <dbReference type="ChEBI" id="CHEBI:15378"/>
        <dbReference type="ChEBI" id="CHEBI:24646"/>
        <dbReference type="ChEBI" id="CHEBI:29033"/>
        <dbReference type="ChEBI" id="CHEBI:29034"/>
        <dbReference type="ChEBI" id="CHEBI:132124"/>
        <dbReference type="EC" id="7.1.1.8"/>
    </reaction>
</comment>
<dbReference type="PROSITE" id="PS51002">
    <property type="entry name" value="CYTB_NTER"/>
    <property type="match status" value="1"/>
</dbReference>
<reference evidence="9 10" key="1">
    <citation type="submission" date="2023-07" db="EMBL/GenBank/DDBJ databases">
        <title>Sequencing the genomes of 1000 actinobacteria strains.</title>
        <authorList>
            <person name="Klenk H.-P."/>
        </authorList>
    </citation>
    <scope>NUCLEOTIDE SEQUENCE [LARGE SCALE GENOMIC DNA]</scope>
    <source>
        <strain evidence="9 10">DSM 44109</strain>
    </source>
</reference>
<feature type="transmembrane region" description="Helical" evidence="7">
    <location>
        <begin position="46"/>
        <end position="65"/>
    </location>
</feature>
<feature type="transmembrane region" description="Helical" evidence="7">
    <location>
        <begin position="174"/>
        <end position="195"/>
    </location>
</feature>
<protein>
    <recommendedName>
        <fullName evidence="3">Cytochrome bc1 complex cytochrome b subunit</fullName>
        <ecNumber evidence="2">7.1.1.8</ecNumber>
    </recommendedName>
    <alternativeName>
        <fullName evidence="5">Cytochrome bc1 reductase complex subunit QcrB</fullName>
    </alternativeName>
</protein>
<feature type="domain" description="Cytochrome b/b6 N-terminal region profile" evidence="8">
    <location>
        <begin position="13"/>
        <end position="239"/>
    </location>
</feature>
<evidence type="ECO:0000256" key="1">
    <source>
        <dbReference type="ARBA" id="ARBA00001971"/>
    </source>
</evidence>
<dbReference type="EC" id="7.1.1.8" evidence="2"/>
<evidence type="ECO:0000256" key="4">
    <source>
        <dbReference type="ARBA" id="ARBA00029351"/>
    </source>
</evidence>
<feature type="transmembrane region" description="Helical" evidence="7">
    <location>
        <begin position="207"/>
        <end position="232"/>
    </location>
</feature>
<evidence type="ECO:0000313" key="9">
    <source>
        <dbReference type="EMBL" id="MDP9861701.1"/>
    </source>
</evidence>
<dbReference type="RefSeq" id="WP_306857589.1">
    <property type="nucleotide sequence ID" value="NZ_JAUSRB010000001.1"/>
</dbReference>
<dbReference type="InterPro" id="IPR005797">
    <property type="entry name" value="Cyt_b/b6_N"/>
</dbReference>
<keyword evidence="7" id="KW-0472">Membrane</keyword>
<dbReference type="InterPro" id="IPR027387">
    <property type="entry name" value="Cytb/b6-like_sf"/>
</dbReference>
<feature type="region of interest" description="Disordered" evidence="6">
    <location>
        <begin position="522"/>
        <end position="545"/>
    </location>
</feature>
<evidence type="ECO:0000256" key="3">
    <source>
        <dbReference type="ARBA" id="ARBA00016116"/>
    </source>
</evidence>